<feature type="compositionally biased region" description="Low complexity" evidence="1">
    <location>
        <begin position="67"/>
        <end position="77"/>
    </location>
</feature>
<reference evidence="3" key="1">
    <citation type="submission" date="2015-05" db="EMBL/GenBank/DDBJ databases">
        <authorList>
            <person name="Wang D.B."/>
            <person name="Wang M."/>
        </authorList>
    </citation>
    <scope>NUCLEOTIDE SEQUENCE</scope>
    <source>
        <strain evidence="3">36-1</strain>
    </source>
</reference>
<organism evidence="3 4">
    <name type="scientific">Purpureocillium lilacinum</name>
    <name type="common">Paecilomyces lilacinus</name>
    <dbReference type="NCBI Taxonomy" id="33203"/>
    <lineage>
        <taxon>Eukaryota</taxon>
        <taxon>Fungi</taxon>
        <taxon>Dikarya</taxon>
        <taxon>Ascomycota</taxon>
        <taxon>Pezizomycotina</taxon>
        <taxon>Sordariomycetes</taxon>
        <taxon>Hypocreomycetidae</taxon>
        <taxon>Hypocreales</taxon>
        <taxon>Ophiocordycipitaceae</taxon>
        <taxon>Purpureocillium</taxon>
    </lineage>
</organism>
<evidence type="ECO:0000313" key="4">
    <source>
        <dbReference type="Proteomes" id="UP000245956"/>
    </source>
</evidence>
<proteinExistence type="predicted"/>
<evidence type="ECO:0000256" key="1">
    <source>
        <dbReference type="SAM" id="MobiDB-lite"/>
    </source>
</evidence>
<feature type="region of interest" description="Disordered" evidence="1">
    <location>
        <begin position="59"/>
        <end position="93"/>
    </location>
</feature>
<sequence>MEAKPPRPPPHKEHLTSSSAPLPSPVAPPPPPAAAATVPRFRRLHSDTKYALPAHWPQHPVAHHRPAPGAGAGQPAADEAHHGWAAVAHPAIF</sequence>
<reference evidence="2" key="3">
    <citation type="submission" date="2023-11" db="EMBL/GenBank/DDBJ databases">
        <authorList>
            <person name="Beijen E."/>
            <person name="Ohm R.A."/>
        </authorList>
    </citation>
    <scope>NUCLEOTIDE SEQUENCE</scope>
    <source>
        <strain evidence="2">CBS 150709</strain>
    </source>
</reference>
<feature type="compositionally biased region" description="Basic and acidic residues" evidence="1">
    <location>
        <begin position="1"/>
        <end position="15"/>
    </location>
</feature>
<dbReference type="Proteomes" id="UP001287286">
    <property type="component" value="Unassembled WGS sequence"/>
</dbReference>
<reference evidence="3 4" key="2">
    <citation type="journal article" date="2016" name="Front. Microbiol.">
        <title>Genome and transcriptome sequences reveal the specific parasitism of the nematophagous Purpureocillium lilacinum 36-1.</title>
        <authorList>
            <person name="Xie J."/>
            <person name="Li S."/>
            <person name="Mo C."/>
            <person name="Xiao X."/>
            <person name="Peng D."/>
            <person name="Wang G."/>
            <person name="Xiao Y."/>
        </authorList>
    </citation>
    <scope>NUCLEOTIDE SEQUENCE [LARGE SCALE GENOMIC DNA]</scope>
    <source>
        <strain evidence="3 4">36-1</strain>
    </source>
</reference>
<comment type="caution">
    <text evidence="3">The sequence shown here is derived from an EMBL/GenBank/DDBJ whole genome shotgun (WGS) entry which is preliminary data.</text>
</comment>
<accession>A0A2U3E9Z6</accession>
<name>A0A2U3E9Z6_PURLI</name>
<reference evidence="2 5" key="4">
    <citation type="journal article" date="2024" name="Microbiol. Resour. Announc.">
        <title>Genome annotations for the ascomycete fungi Trichoderma harzianum, Trichoderma aggressivum, and Purpureocillium lilacinum.</title>
        <authorList>
            <person name="Beijen E.P.W."/>
            <person name="Ohm R.A."/>
        </authorList>
    </citation>
    <scope>NUCLEOTIDE SEQUENCE [LARGE SCALE GENOMIC DNA]</scope>
    <source>
        <strain evidence="2 5">CBS 150709</strain>
    </source>
</reference>
<dbReference type="EMBL" id="JAWRVI010000007">
    <property type="protein sequence ID" value="KAK4092756.1"/>
    <property type="molecule type" value="Genomic_DNA"/>
</dbReference>
<gene>
    <name evidence="3" type="ORF">PCL_11419</name>
    <name evidence="2" type="ORF">Purlil1_2681</name>
</gene>
<protein>
    <submittedName>
        <fullName evidence="3">Uncharacterized protein</fullName>
    </submittedName>
</protein>
<keyword evidence="5" id="KW-1185">Reference proteome</keyword>
<evidence type="ECO:0000313" key="2">
    <source>
        <dbReference type="EMBL" id="KAK4092756.1"/>
    </source>
</evidence>
<dbReference type="AlphaFoldDB" id="A0A2U3E9Z6"/>
<dbReference type="Proteomes" id="UP000245956">
    <property type="component" value="Unassembled WGS sequence"/>
</dbReference>
<feature type="region of interest" description="Disordered" evidence="1">
    <location>
        <begin position="1"/>
        <end position="46"/>
    </location>
</feature>
<feature type="compositionally biased region" description="Pro residues" evidence="1">
    <location>
        <begin position="22"/>
        <end position="33"/>
    </location>
</feature>
<evidence type="ECO:0000313" key="3">
    <source>
        <dbReference type="EMBL" id="PWI71325.1"/>
    </source>
</evidence>
<evidence type="ECO:0000313" key="5">
    <source>
        <dbReference type="Proteomes" id="UP001287286"/>
    </source>
</evidence>
<dbReference type="EMBL" id="LCWV01000007">
    <property type="protein sequence ID" value="PWI71325.1"/>
    <property type="molecule type" value="Genomic_DNA"/>
</dbReference>